<dbReference type="SUPFAM" id="SSF75304">
    <property type="entry name" value="Amidase signature (AS) enzymes"/>
    <property type="match status" value="1"/>
</dbReference>
<dbReference type="GO" id="GO:0019874">
    <property type="term" value="F:6-aminohexanoate-cyclic-dimer hydrolase activity"/>
    <property type="evidence" value="ECO:0007669"/>
    <property type="project" value="UniProtKB-EC"/>
</dbReference>
<keyword evidence="2" id="KW-0378">Hydrolase</keyword>
<proteinExistence type="predicted"/>
<name>A0A2X3WMB6_STRTR</name>
<reference evidence="2 3" key="1">
    <citation type="submission" date="2018-06" db="EMBL/GenBank/DDBJ databases">
        <authorList>
            <consortium name="Pathogen Informatics"/>
            <person name="Doyle S."/>
        </authorList>
    </citation>
    <scope>NUCLEOTIDE SEQUENCE [LARGE SCALE GENOMIC DNA]</scope>
    <source>
        <strain evidence="2 3">NCTC12958</strain>
    </source>
</reference>
<dbReference type="Proteomes" id="UP000249634">
    <property type="component" value="Chromosome 1"/>
</dbReference>
<protein>
    <submittedName>
        <fullName evidence="2">6-aminohexanoate-cyclic-dimer hydrolase</fullName>
        <ecNumber evidence="2">3.5.2.12</ecNumber>
    </submittedName>
</protein>
<dbReference type="InterPro" id="IPR036928">
    <property type="entry name" value="AS_sf"/>
</dbReference>
<dbReference type="Pfam" id="PF01425">
    <property type="entry name" value="Amidase"/>
    <property type="match status" value="1"/>
</dbReference>
<evidence type="ECO:0000313" key="3">
    <source>
        <dbReference type="Proteomes" id="UP000249634"/>
    </source>
</evidence>
<organism evidence="2 3">
    <name type="scientific">Streptococcus thermophilus</name>
    <dbReference type="NCBI Taxonomy" id="1308"/>
    <lineage>
        <taxon>Bacteria</taxon>
        <taxon>Bacillati</taxon>
        <taxon>Bacillota</taxon>
        <taxon>Bacilli</taxon>
        <taxon>Lactobacillales</taxon>
        <taxon>Streptococcaceae</taxon>
        <taxon>Streptococcus</taxon>
    </lineage>
</organism>
<dbReference type="EC" id="3.5.2.12" evidence="2"/>
<feature type="domain" description="Amidase" evidence="1">
    <location>
        <begin position="25"/>
        <end position="151"/>
    </location>
</feature>
<evidence type="ECO:0000259" key="1">
    <source>
        <dbReference type="Pfam" id="PF01425"/>
    </source>
</evidence>
<dbReference type="EMBL" id="LS483339">
    <property type="protein sequence ID" value="SQF25011.1"/>
    <property type="molecule type" value="Genomic_DNA"/>
</dbReference>
<dbReference type="InterPro" id="IPR023631">
    <property type="entry name" value="Amidase_dom"/>
</dbReference>
<accession>A0A2X3WMB6</accession>
<evidence type="ECO:0000313" key="2">
    <source>
        <dbReference type="EMBL" id="SQF25011.1"/>
    </source>
</evidence>
<dbReference type="GO" id="GO:0012505">
    <property type="term" value="C:endomembrane system"/>
    <property type="evidence" value="ECO:0007669"/>
    <property type="project" value="TreeGrafter"/>
</dbReference>
<dbReference type="InterPro" id="IPR052739">
    <property type="entry name" value="FAAH2"/>
</dbReference>
<dbReference type="PANTHER" id="PTHR43372:SF4">
    <property type="entry name" value="FATTY-ACID AMIDE HYDROLASE 2"/>
    <property type="match status" value="1"/>
</dbReference>
<gene>
    <name evidence="2" type="primary">nylA_1</name>
    <name evidence="2" type="ORF">NCTC12958_01206</name>
</gene>
<dbReference type="AlphaFoldDB" id="A0A2X3WMB6"/>
<dbReference type="Gene3D" id="3.90.1300.10">
    <property type="entry name" value="Amidase signature (AS) domain"/>
    <property type="match status" value="1"/>
</dbReference>
<sequence length="151" mass="16731">MTINEWSDVTAMAEAVQNKMVSPRELVKDTISEAERTNTKINAIVSQRYEKALVEAENRDFSDKPFSGVPIFLKDLGQEQAGEPSTADSRLFTSYHAKETDNYVKNLEELGFIILGRSSTPEFGFKNISDAQIHGSVNLPDDVTRNADGSS</sequence>
<dbReference type="PANTHER" id="PTHR43372">
    <property type="entry name" value="FATTY-ACID AMIDE HYDROLASE"/>
    <property type="match status" value="1"/>
</dbReference>